<dbReference type="Proteomes" id="UP000789920">
    <property type="component" value="Unassembled WGS sequence"/>
</dbReference>
<accession>A0ACA9RYE0</accession>
<evidence type="ECO:0000313" key="1">
    <source>
        <dbReference type="EMBL" id="CAG8814019.1"/>
    </source>
</evidence>
<dbReference type="EMBL" id="CAJVQC010075658">
    <property type="protein sequence ID" value="CAG8814019.1"/>
    <property type="molecule type" value="Genomic_DNA"/>
</dbReference>
<evidence type="ECO:0000313" key="2">
    <source>
        <dbReference type="Proteomes" id="UP000789920"/>
    </source>
</evidence>
<sequence length="170" mass="18684">NENFDTQSEDFQDDELQDEGFWMKKNGRDFILTAGHCAKSVTSPQFYLGNINNLIGPMVEYSVSPNDMGFIKKKLKNLFFGANILNRDPTRIGAVEYYITGSSDITSCAHRQEGVFLTSLAASYGDSGGSMYRVIDESLSLVVAVGIHIGRKITNTSLAVGVPLRKAFEA</sequence>
<organism evidence="1 2">
    <name type="scientific">Racocetra persica</name>
    <dbReference type="NCBI Taxonomy" id="160502"/>
    <lineage>
        <taxon>Eukaryota</taxon>
        <taxon>Fungi</taxon>
        <taxon>Fungi incertae sedis</taxon>
        <taxon>Mucoromycota</taxon>
        <taxon>Glomeromycotina</taxon>
        <taxon>Glomeromycetes</taxon>
        <taxon>Diversisporales</taxon>
        <taxon>Gigasporaceae</taxon>
        <taxon>Racocetra</taxon>
    </lineage>
</organism>
<proteinExistence type="predicted"/>
<name>A0ACA9RYE0_9GLOM</name>
<protein>
    <submittedName>
        <fullName evidence="1">5944_t:CDS:1</fullName>
    </submittedName>
</protein>
<feature type="non-terminal residue" evidence="1">
    <location>
        <position position="1"/>
    </location>
</feature>
<feature type="non-terminal residue" evidence="1">
    <location>
        <position position="170"/>
    </location>
</feature>
<comment type="caution">
    <text evidence="1">The sequence shown here is derived from an EMBL/GenBank/DDBJ whole genome shotgun (WGS) entry which is preliminary data.</text>
</comment>
<keyword evidence="2" id="KW-1185">Reference proteome</keyword>
<gene>
    <name evidence="1" type="ORF">RPERSI_LOCUS23898</name>
</gene>
<reference evidence="1" key="1">
    <citation type="submission" date="2021-06" db="EMBL/GenBank/DDBJ databases">
        <authorList>
            <person name="Kallberg Y."/>
            <person name="Tangrot J."/>
            <person name="Rosling A."/>
        </authorList>
    </citation>
    <scope>NUCLEOTIDE SEQUENCE</scope>
    <source>
        <strain evidence="1">MA461A</strain>
    </source>
</reference>